<dbReference type="SUPFAM" id="SSF110997">
    <property type="entry name" value="Sporulation related repeat"/>
    <property type="match status" value="1"/>
</dbReference>
<keyword evidence="5" id="KW-1185">Reference proteome</keyword>
<dbReference type="InterPro" id="IPR007730">
    <property type="entry name" value="SPOR-like_dom"/>
</dbReference>
<feature type="compositionally biased region" description="Polar residues" evidence="1">
    <location>
        <begin position="139"/>
        <end position="149"/>
    </location>
</feature>
<dbReference type="InterPro" id="IPR036680">
    <property type="entry name" value="SPOR-like_sf"/>
</dbReference>
<sequence>MVPQNGHENDHDDAVETEELSLVEEEESLPWLESDYDEEDEGFDSTRFIGFVLLSVAVLALLIGAVWFFSNRGPDPELVADGSTIEAPEGPTKERPEDAGGKTFAGTGNVAPQVGEGLSREARLAQGNAPKPSIDAATPENQAASSEGSDGSVGVQVGAFGTKAGATQAWSTLTGQTQALKDFKYRVVEGQVDGGTVFRLQAVAGDAAAARQLCNALKADGIACQVKN</sequence>
<evidence type="ECO:0000313" key="5">
    <source>
        <dbReference type="Proteomes" id="UP000460290"/>
    </source>
</evidence>
<reference evidence="4 5" key="1">
    <citation type="submission" date="2019-12" db="EMBL/GenBank/DDBJ databases">
        <title>Genomic-based taxomic classification of the family Erythrobacteraceae.</title>
        <authorList>
            <person name="Xu L."/>
        </authorList>
    </citation>
    <scope>NUCLEOTIDE SEQUENCE [LARGE SCALE GENOMIC DNA]</scope>
    <source>
        <strain evidence="4 5">KCTC 42006</strain>
    </source>
</reference>
<name>A0A844Z614_9SPHN</name>
<evidence type="ECO:0000256" key="2">
    <source>
        <dbReference type="SAM" id="Phobius"/>
    </source>
</evidence>
<feature type="region of interest" description="Disordered" evidence="1">
    <location>
        <begin position="79"/>
        <end position="112"/>
    </location>
</feature>
<accession>A0A844Z614</accession>
<dbReference type="OrthoDB" id="7390714at2"/>
<dbReference type="Gene3D" id="3.30.70.1070">
    <property type="entry name" value="Sporulation related repeat"/>
    <property type="match status" value="1"/>
</dbReference>
<keyword evidence="2" id="KW-0472">Membrane</keyword>
<dbReference type="Proteomes" id="UP000460290">
    <property type="component" value="Unassembled WGS sequence"/>
</dbReference>
<dbReference type="EMBL" id="WTYZ01000001">
    <property type="protein sequence ID" value="MXO82944.1"/>
    <property type="molecule type" value="Genomic_DNA"/>
</dbReference>
<feature type="region of interest" description="Disordered" evidence="1">
    <location>
        <begin position="1"/>
        <end position="27"/>
    </location>
</feature>
<protein>
    <submittedName>
        <fullName evidence="4">SPOR domain-containing protein</fullName>
    </submittedName>
</protein>
<feature type="compositionally biased region" description="Acidic residues" evidence="1">
    <location>
        <begin position="15"/>
        <end position="27"/>
    </location>
</feature>
<feature type="compositionally biased region" description="Basic and acidic residues" evidence="1">
    <location>
        <begin position="91"/>
        <end position="100"/>
    </location>
</feature>
<dbReference type="PROSITE" id="PS51724">
    <property type="entry name" value="SPOR"/>
    <property type="match status" value="1"/>
</dbReference>
<dbReference type="GO" id="GO:0042834">
    <property type="term" value="F:peptidoglycan binding"/>
    <property type="evidence" value="ECO:0007669"/>
    <property type="project" value="InterPro"/>
</dbReference>
<feature type="transmembrane region" description="Helical" evidence="2">
    <location>
        <begin position="48"/>
        <end position="69"/>
    </location>
</feature>
<feature type="region of interest" description="Disordered" evidence="1">
    <location>
        <begin position="126"/>
        <end position="151"/>
    </location>
</feature>
<gene>
    <name evidence="4" type="ORF">GRI35_06140</name>
</gene>
<evidence type="ECO:0000256" key="1">
    <source>
        <dbReference type="SAM" id="MobiDB-lite"/>
    </source>
</evidence>
<evidence type="ECO:0000313" key="4">
    <source>
        <dbReference type="EMBL" id="MXO82944.1"/>
    </source>
</evidence>
<comment type="caution">
    <text evidence="4">The sequence shown here is derived from an EMBL/GenBank/DDBJ whole genome shotgun (WGS) entry which is preliminary data.</text>
</comment>
<keyword evidence="2" id="KW-0812">Transmembrane</keyword>
<organism evidence="4 5">
    <name type="scientific">Pontixanthobacter aestiaquae</name>
    <dbReference type="NCBI Taxonomy" id="1509367"/>
    <lineage>
        <taxon>Bacteria</taxon>
        <taxon>Pseudomonadati</taxon>
        <taxon>Pseudomonadota</taxon>
        <taxon>Alphaproteobacteria</taxon>
        <taxon>Sphingomonadales</taxon>
        <taxon>Erythrobacteraceae</taxon>
        <taxon>Pontixanthobacter</taxon>
    </lineage>
</organism>
<dbReference type="Pfam" id="PF05036">
    <property type="entry name" value="SPOR"/>
    <property type="match status" value="1"/>
</dbReference>
<feature type="domain" description="SPOR" evidence="3">
    <location>
        <begin position="147"/>
        <end position="228"/>
    </location>
</feature>
<proteinExistence type="predicted"/>
<evidence type="ECO:0000259" key="3">
    <source>
        <dbReference type="PROSITE" id="PS51724"/>
    </source>
</evidence>
<keyword evidence="2" id="KW-1133">Transmembrane helix</keyword>
<dbReference type="AlphaFoldDB" id="A0A844Z614"/>